<protein>
    <recommendedName>
        <fullName evidence="9">EXPERA domain-containing protein</fullName>
    </recommendedName>
</protein>
<dbReference type="Pfam" id="PF05241">
    <property type="entry name" value="EBP"/>
    <property type="match status" value="1"/>
</dbReference>
<organism evidence="10 11">
    <name type="scientific">Glycine soja</name>
    <name type="common">Wild soybean</name>
    <dbReference type="NCBI Taxonomy" id="3848"/>
    <lineage>
        <taxon>Eukaryota</taxon>
        <taxon>Viridiplantae</taxon>
        <taxon>Streptophyta</taxon>
        <taxon>Embryophyta</taxon>
        <taxon>Tracheophyta</taxon>
        <taxon>Spermatophyta</taxon>
        <taxon>Magnoliopsida</taxon>
        <taxon>eudicotyledons</taxon>
        <taxon>Gunneridae</taxon>
        <taxon>Pentapetalae</taxon>
        <taxon>rosids</taxon>
        <taxon>fabids</taxon>
        <taxon>Fabales</taxon>
        <taxon>Fabaceae</taxon>
        <taxon>Papilionoideae</taxon>
        <taxon>50 kb inversion clade</taxon>
        <taxon>NPAAA clade</taxon>
        <taxon>indigoferoid/millettioid clade</taxon>
        <taxon>Phaseoleae</taxon>
        <taxon>Glycine</taxon>
        <taxon>Glycine subgen. Soja</taxon>
    </lineage>
</organism>
<keyword evidence="5 7" id="KW-1133">Transmembrane helix</keyword>
<dbReference type="PANTHER" id="PTHR31204:SF1">
    <property type="entry name" value="SIGMA INTRACELLULAR RECEPTOR 2"/>
    <property type="match status" value="1"/>
</dbReference>
<evidence type="ECO:0000313" key="10">
    <source>
        <dbReference type="EMBL" id="RZB75189.1"/>
    </source>
</evidence>
<name>A0A445HNA7_GLYSO</name>
<feature type="transmembrane region" description="Helical" evidence="7">
    <location>
        <begin position="64"/>
        <end position="86"/>
    </location>
</feature>
<evidence type="ECO:0000256" key="1">
    <source>
        <dbReference type="ARBA" id="ARBA00004477"/>
    </source>
</evidence>
<evidence type="ECO:0000256" key="2">
    <source>
        <dbReference type="ARBA" id="ARBA00009096"/>
    </source>
</evidence>
<keyword evidence="6 7" id="KW-0472">Membrane</keyword>
<comment type="similarity">
    <text evidence="2">Belongs to the TMEM97/sigma-2 receptor family.</text>
</comment>
<dbReference type="PANTHER" id="PTHR31204">
    <property type="entry name" value="SIGMA INTRACELLULAR RECEPTOR 2"/>
    <property type="match status" value="1"/>
</dbReference>
<evidence type="ECO:0000256" key="3">
    <source>
        <dbReference type="ARBA" id="ARBA00022692"/>
    </source>
</evidence>
<evidence type="ECO:0000256" key="8">
    <source>
        <dbReference type="SAM" id="SignalP"/>
    </source>
</evidence>
<feature type="domain" description="EXPERA" evidence="9">
    <location>
        <begin position="9"/>
        <end position="141"/>
    </location>
</feature>
<comment type="subcellular location">
    <subcellularLocation>
        <location evidence="1">Endoplasmic reticulum membrane</location>
        <topology evidence="1">Multi-pass membrane protein</topology>
    </subcellularLocation>
</comment>
<dbReference type="EMBL" id="QZWG01000012">
    <property type="protein sequence ID" value="RZB75189.1"/>
    <property type="molecule type" value="Genomic_DNA"/>
</dbReference>
<dbReference type="PROSITE" id="PS51751">
    <property type="entry name" value="EXPERA"/>
    <property type="match status" value="1"/>
</dbReference>
<dbReference type="GO" id="GO:0005789">
    <property type="term" value="C:endoplasmic reticulum membrane"/>
    <property type="evidence" value="ECO:0007669"/>
    <property type="project" value="UniProtKB-SubCell"/>
</dbReference>
<evidence type="ECO:0000256" key="4">
    <source>
        <dbReference type="ARBA" id="ARBA00022824"/>
    </source>
</evidence>
<evidence type="ECO:0000256" key="6">
    <source>
        <dbReference type="ARBA" id="ARBA00023136"/>
    </source>
</evidence>
<comment type="caution">
    <text evidence="10">The sequence shown here is derived from an EMBL/GenBank/DDBJ whole genome shotgun (WGS) entry which is preliminary data.</text>
</comment>
<reference evidence="10 11" key="1">
    <citation type="submission" date="2018-09" db="EMBL/GenBank/DDBJ databases">
        <title>A high-quality reference genome of wild soybean provides a powerful tool to mine soybean genomes.</title>
        <authorList>
            <person name="Xie M."/>
            <person name="Chung C.Y.L."/>
            <person name="Li M.-W."/>
            <person name="Wong F.-L."/>
            <person name="Chan T.-F."/>
            <person name="Lam H.-M."/>
        </authorList>
    </citation>
    <scope>NUCLEOTIDE SEQUENCE [LARGE SCALE GENOMIC DNA]</scope>
    <source>
        <strain evidence="11">cv. W05</strain>
        <tissue evidence="10">Hypocotyl of etiolated seedlings</tissue>
    </source>
</reference>
<dbReference type="SMR" id="A0A445HNA7"/>
<evidence type="ECO:0000256" key="5">
    <source>
        <dbReference type="ARBA" id="ARBA00022989"/>
    </source>
</evidence>
<evidence type="ECO:0000313" key="11">
    <source>
        <dbReference type="Proteomes" id="UP000289340"/>
    </source>
</evidence>
<keyword evidence="4" id="KW-0256">Endoplasmic reticulum</keyword>
<gene>
    <name evidence="10" type="ORF">D0Y65_033883</name>
</gene>
<feature type="chain" id="PRO_5018989030" description="EXPERA domain-containing protein" evidence="8">
    <location>
        <begin position="30"/>
        <end position="168"/>
    </location>
</feature>
<dbReference type="Gramene" id="XM_028336876.1">
    <property type="protein sequence ID" value="XP_028192677.1"/>
    <property type="gene ID" value="LOC114378303"/>
</dbReference>
<feature type="signal peptide" evidence="8">
    <location>
        <begin position="1"/>
        <end position="29"/>
    </location>
</feature>
<dbReference type="AlphaFoldDB" id="A0A445HNA7"/>
<evidence type="ECO:0000256" key="7">
    <source>
        <dbReference type="PIRNR" id="PIRNR031032"/>
    </source>
</evidence>
<evidence type="ECO:0000259" key="9">
    <source>
        <dbReference type="PROSITE" id="PS51751"/>
    </source>
</evidence>
<dbReference type="Proteomes" id="UP000289340">
    <property type="component" value="Chromosome 12"/>
</dbReference>
<keyword evidence="8" id="KW-0732">Signal</keyword>
<dbReference type="PIRSF" id="PIRSF031032">
    <property type="entry name" value="TMP_97_prd"/>
    <property type="match status" value="1"/>
</dbReference>
<dbReference type="InterPro" id="IPR016964">
    <property type="entry name" value="Sigma2_recept"/>
</dbReference>
<keyword evidence="3 7" id="KW-0812">Transmembrane</keyword>
<dbReference type="InterPro" id="IPR033118">
    <property type="entry name" value="EXPERA"/>
</dbReference>
<keyword evidence="11" id="KW-1185">Reference proteome</keyword>
<feature type="transmembrane region" description="Helical" evidence="7">
    <location>
        <begin position="93"/>
        <end position="114"/>
    </location>
</feature>
<feature type="transmembrane region" description="Helical" evidence="7">
    <location>
        <begin position="126"/>
        <end position="146"/>
    </location>
</feature>
<proteinExistence type="inferred from homology"/>
<accession>A0A445HNA7</accession>
<sequence length="168" mass="18607">MGGCVLKLVDSVLFLFFLLIAVVAPLIDAQTCLPLSYFPDILVQLKEQYTNDYGDYLVAEKPHFFVGLVWLELLFQWPLALLSLYAMLTSKPWFNTTCLIYGVSVTTSMVAILSEMMNSKRASEKLLTIYAPFLGLGVLALLRGLLTCSSKSSSALGKRSALARKKRA</sequence>
<dbReference type="InterPro" id="IPR051987">
    <property type="entry name" value="Sigma-2_receptor-like"/>
</dbReference>